<accession>A0AAV5WYZ1</accession>
<evidence type="ECO:0000313" key="3">
    <source>
        <dbReference type="Proteomes" id="UP001432322"/>
    </source>
</evidence>
<feature type="non-terminal residue" evidence="2">
    <location>
        <position position="131"/>
    </location>
</feature>
<organism evidence="2 3">
    <name type="scientific">Pristionchus fissidentatus</name>
    <dbReference type="NCBI Taxonomy" id="1538716"/>
    <lineage>
        <taxon>Eukaryota</taxon>
        <taxon>Metazoa</taxon>
        <taxon>Ecdysozoa</taxon>
        <taxon>Nematoda</taxon>
        <taxon>Chromadorea</taxon>
        <taxon>Rhabditida</taxon>
        <taxon>Rhabditina</taxon>
        <taxon>Diplogasteromorpha</taxon>
        <taxon>Diplogasteroidea</taxon>
        <taxon>Neodiplogasteridae</taxon>
        <taxon>Pristionchus</taxon>
    </lineage>
</organism>
<evidence type="ECO:0000313" key="2">
    <source>
        <dbReference type="EMBL" id="GMT36558.1"/>
    </source>
</evidence>
<sequence length="131" mass="14362">CVASMTFKRGFKQYKEEAAKAKKKNEGSVKDARVRMRASTVPTTVKMIGGGVTKSDAVVGTKFPKDGEKRIIPNDVVNPKPKPNPSNSPTKKPRGLVLRCGHFSDYTPNGWTEFTCSHGECMSHELIAHLS</sequence>
<gene>
    <name evidence="2" type="ORF">PFISCL1PPCAC_27855</name>
</gene>
<name>A0AAV5WYZ1_9BILA</name>
<comment type="caution">
    <text evidence="2">The sequence shown here is derived from an EMBL/GenBank/DDBJ whole genome shotgun (WGS) entry which is preliminary data.</text>
</comment>
<protein>
    <submittedName>
        <fullName evidence="2">Uncharacterized protein</fullName>
    </submittedName>
</protein>
<keyword evidence="3" id="KW-1185">Reference proteome</keyword>
<reference evidence="2" key="1">
    <citation type="submission" date="2023-10" db="EMBL/GenBank/DDBJ databases">
        <title>Genome assembly of Pristionchus species.</title>
        <authorList>
            <person name="Yoshida K."/>
            <person name="Sommer R.J."/>
        </authorList>
    </citation>
    <scope>NUCLEOTIDE SEQUENCE</scope>
    <source>
        <strain evidence="2">RS5133</strain>
    </source>
</reference>
<dbReference type="AlphaFoldDB" id="A0AAV5WYZ1"/>
<proteinExistence type="predicted"/>
<feature type="region of interest" description="Disordered" evidence="1">
    <location>
        <begin position="65"/>
        <end position="94"/>
    </location>
</feature>
<feature type="non-terminal residue" evidence="2">
    <location>
        <position position="1"/>
    </location>
</feature>
<dbReference type="Proteomes" id="UP001432322">
    <property type="component" value="Unassembled WGS sequence"/>
</dbReference>
<dbReference type="EMBL" id="BTSY01000007">
    <property type="protein sequence ID" value="GMT36558.1"/>
    <property type="molecule type" value="Genomic_DNA"/>
</dbReference>
<evidence type="ECO:0000256" key="1">
    <source>
        <dbReference type="SAM" id="MobiDB-lite"/>
    </source>
</evidence>